<protein>
    <submittedName>
        <fullName evidence="1">Uncharacterized protein</fullName>
    </submittedName>
</protein>
<reference evidence="1" key="1">
    <citation type="journal article" date="2014" name="Front. Microbiol.">
        <title>High frequency of phylogenetically diverse reductive dehalogenase-homologous genes in deep subseafloor sedimentary metagenomes.</title>
        <authorList>
            <person name="Kawai M."/>
            <person name="Futagami T."/>
            <person name="Toyoda A."/>
            <person name="Takaki Y."/>
            <person name="Nishi S."/>
            <person name="Hori S."/>
            <person name="Arai W."/>
            <person name="Tsubouchi T."/>
            <person name="Morono Y."/>
            <person name="Uchiyama I."/>
            <person name="Ito T."/>
            <person name="Fujiyama A."/>
            <person name="Inagaki F."/>
            <person name="Takami H."/>
        </authorList>
    </citation>
    <scope>NUCLEOTIDE SEQUENCE</scope>
    <source>
        <strain evidence="1">Expedition CK06-06</strain>
    </source>
</reference>
<evidence type="ECO:0000313" key="1">
    <source>
        <dbReference type="EMBL" id="GAH44403.1"/>
    </source>
</evidence>
<proteinExistence type="predicted"/>
<dbReference type="EMBL" id="BARU01011385">
    <property type="protein sequence ID" value="GAH44403.1"/>
    <property type="molecule type" value="Genomic_DNA"/>
</dbReference>
<sequence length="53" mass="6345">NSKLYNKRLALEIFLNNFEPFEREPIKNVMEMIEKGVDIDAEEKKEEEADEEE</sequence>
<accession>X1HGH4</accession>
<dbReference type="AlphaFoldDB" id="X1HGH4"/>
<comment type="caution">
    <text evidence="1">The sequence shown here is derived from an EMBL/GenBank/DDBJ whole genome shotgun (WGS) entry which is preliminary data.</text>
</comment>
<feature type="non-terminal residue" evidence="1">
    <location>
        <position position="1"/>
    </location>
</feature>
<gene>
    <name evidence="1" type="ORF">S03H2_21400</name>
</gene>
<name>X1HGH4_9ZZZZ</name>
<organism evidence="1">
    <name type="scientific">marine sediment metagenome</name>
    <dbReference type="NCBI Taxonomy" id="412755"/>
    <lineage>
        <taxon>unclassified sequences</taxon>
        <taxon>metagenomes</taxon>
        <taxon>ecological metagenomes</taxon>
    </lineage>
</organism>